<keyword evidence="2" id="KW-1185">Reference proteome</keyword>
<dbReference type="RefSeq" id="WP_345613024.1">
    <property type="nucleotide sequence ID" value="NZ_BAABJV010000004.1"/>
</dbReference>
<evidence type="ECO:0000313" key="2">
    <source>
        <dbReference type="Proteomes" id="UP001501147"/>
    </source>
</evidence>
<gene>
    <name evidence="1" type="ORF">GCM10023329_24220</name>
</gene>
<accession>A0ABP9A629</accession>
<comment type="caution">
    <text evidence="1">The sequence shown here is derived from an EMBL/GenBank/DDBJ whole genome shotgun (WGS) entry which is preliminary data.</text>
</comment>
<dbReference type="EMBL" id="BAABJV010000004">
    <property type="protein sequence ID" value="GAA4774903.1"/>
    <property type="molecule type" value="Genomic_DNA"/>
</dbReference>
<reference evidence="2" key="1">
    <citation type="journal article" date="2019" name="Int. J. Syst. Evol. Microbiol.">
        <title>The Global Catalogue of Microorganisms (GCM) 10K type strain sequencing project: providing services to taxonomists for standard genome sequencing and annotation.</title>
        <authorList>
            <consortium name="The Broad Institute Genomics Platform"/>
            <consortium name="The Broad Institute Genome Sequencing Center for Infectious Disease"/>
            <person name="Wu L."/>
            <person name="Ma J."/>
        </authorList>
    </citation>
    <scope>NUCLEOTIDE SEQUENCE [LARGE SCALE GENOMIC DNA]</scope>
    <source>
        <strain evidence="2">JCM 18324</strain>
    </source>
</reference>
<evidence type="ECO:0000313" key="1">
    <source>
        <dbReference type="EMBL" id="GAA4774903.1"/>
    </source>
</evidence>
<organism evidence="1 2">
    <name type="scientific">Streptomyces sanyensis</name>
    <dbReference type="NCBI Taxonomy" id="568869"/>
    <lineage>
        <taxon>Bacteria</taxon>
        <taxon>Bacillati</taxon>
        <taxon>Actinomycetota</taxon>
        <taxon>Actinomycetes</taxon>
        <taxon>Kitasatosporales</taxon>
        <taxon>Streptomycetaceae</taxon>
        <taxon>Streptomyces</taxon>
    </lineage>
</organism>
<name>A0ABP9A629_9ACTN</name>
<protein>
    <submittedName>
        <fullName evidence="1">Uncharacterized protein</fullName>
    </submittedName>
</protein>
<sequence length="134" mass="14438">MSWDVLLLRLPDGIASVQDMPDDCTPPPLGRQAEVLAAVSEAAPETDLSDPTWGHLLGPTWSIELNIGEEDPVDSVMLHIRGSGDDVLTPVFRLAGTLGCRVLDCATGDLITPQELSGWHAFQAFRDHVIGPSR</sequence>
<proteinExistence type="predicted"/>
<dbReference type="Proteomes" id="UP001501147">
    <property type="component" value="Unassembled WGS sequence"/>
</dbReference>